<dbReference type="RefSeq" id="WP_378109108.1">
    <property type="nucleotide sequence ID" value="NZ_JBHSRG010000010.1"/>
</dbReference>
<reference evidence="2" key="1">
    <citation type="journal article" date="2019" name="Int. J. Syst. Evol. Microbiol.">
        <title>The Global Catalogue of Microorganisms (GCM) 10K type strain sequencing project: providing services to taxonomists for standard genome sequencing and annotation.</title>
        <authorList>
            <consortium name="The Broad Institute Genomics Platform"/>
            <consortium name="The Broad Institute Genome Sequencing Center for Infectious Disease"/>
            <person name="Wu L."/>
            <person name="Ma J."/>
        </authorList>
    </citation>
    <scope>NUCLEOTIDE SEQUENCE [LARGE SCALE GENOMIC DNA]</scope>
    <source>
        <strain evidence="2">JCM30009</strain>
    </source>
</reference>
<proteinExistence type="predicted"/>
<dbReference type="Proteomes" id="UP001596169">
    <property type="component" value="Unassembled WGS sequence"/>
</dbReference>
<sequence length="89" mass="10505">MIISPKVVNTILQRLADVYPFMLKPDGYRELLKEIEENTLDGHLLYLWEKGMIDSQMNFNVHQEQWEINSLLTRITSVGIDYLDSQKTY</sequence>
<name>A0ABW1Q2C2_9ENTR</name>
<organism evidence="1 2">
    <name type="scientific">Citrobacter bitternis</name>
    <dbReference type="NCBI Taxonomy" id="1585982"/>
    <lineage>
        <taxon>Bacteria</taxon>
        <taxon>Pseudomonadati</taxon>
        <taxon>Pseudomonadota</taxon>
        <taxon>Gammaproteobacteria</taxon>
        <taxon>Enterobacterales</taxon>
        <taxon>Enterobacteriaceae</taxon>
        <taxon>Citrobacter</taxon>
    </lineage>
</organism>
<evidence type="ECO:0000313" key="1">
    <source>
        <dbReference type="EMBL" id="MFC6122580.1"/>
    </source>
</evidence>
<keyword evidence="2" id="KW-1185">Reference proteome</keyword>
<protein>
    <submittedName>
        <fullName evidence="1">Uncharacterized protein</fullName>
    </submittedName>
</protein>
<comment type="caution">
    <text evidence="1">The sequence shown here is derived from an EMBL/GenBank/DDBJ whole genome shotgun (WGS) entry which is preliminary data.</text>
</comment>
<accession>A0ABW1Q2C2</accession>
<dbReference type="EMBL" id="JBHSRG010000010">
    <property type="protein sequence ID" value="MFC6122580.1"/>
    <property type="molecule type" value="Genomic_DNA"/>
</dbReference>
<evidence type="ECO:0000313" key="2">
    <source>
        <dbReference type="Proteomes" id="UP001596169"/>
    </source>
</evidence>
<gene>
    <name evidence="1" type="ORF">ACFPZP_16115</name>
</gene>